<proteinExistence type="predicted"/>
<comment type="caution">
    <text evidence="2">The sequence shown here is derived from an EMBL/GenBank/DDBJ whole genome shotgun (WGS) entry which is preliminary data.</text>
</comment>
<dbReference type="Proteomes" id="UP000822476">
    <property type="component" value="Unassembled WGS sequence"/>
</dbReference>
<reference evidence="2" key="1">
    <citation type="submission" date="2019-07" db="EMBL/GenBank/DDBJ databases">
        <title>Annotation for the trematode Paragonimus miyazaki's.</title>
        <authorList>
            <person name="Choi Y.-J."/>
        </authorList>
    </citation>
    <scope>NUCLEOTIDE SEQUENCE</scope>
    <source>
        <strain evidence="2">Japan</strain>
    </source>
</reference>
<accession>A0A8S9YDU3</accession>
<dbReference type="AlphaFoldDB" id="A0A8S9YDU3"/>
<sequence>MYAHVICAIMLICSSQLTACTRLEVERHEKSFNNLDGLDILDAADITTTTTTQPTTTTTTTQRATGICSSKTFRELDDVESFSFFPPNPRRLFPNPLFR</sequence>
<evidence type="ECO:0000313" key="2">
    <source>
        <dbReference type="EMBL" id="KAF7233278.1"/>
    </source>
</evidence>
<evidence type="ECO:0000313" key="3">
    <source>
        <dbReference type="Proteomes" id="UP000822476"/>
    </source>
</evidence>
<name>A0A8S9YDU3_9TREM</name>
<evidence type="ECO:0000256" key="1">
    <source>
        <dbReference type="SAM" id="SignalP"/>
    </source>
</evidence>
<organism evidence="2 3">
    <name type="scientific">Paragonimus skrjabini miyazakii</name>
    <dbReference type="NCBI Taxonomy" id="59628"/>
    <lineage>
        <taxon>Eukaryota</taxon>
        <taxon>Metazoa</taxon>
        <taxon>Spiralia</taxon>
        <taxon>Lophotrochozoa</taxon>
        <taxon>Platyhelminthes</taxon>
        <taxon>Trematoda</taxon>
        <taxon>Digenea</taxon>
        <taxon>Plagiorchiida</taxon>
        <taxon>Troglotremata</taxon>
        <taxon>Troglotrematidae</taxon>
        <taxon>Paragonimus</taxon>
    </lineage>
</organism>
<gene>
    <name evidence="2" type="ORF">EG68_09220</name>
</gene>
<keyword evidence="3" id="KW-1185">Reference proteome</keyword>
<feature type="signal peptide" evidence="1">
    <location>
        <begin position="1"/>
        <end position="19"/>
    </location>
</feature>
<feature type="chain" id="PRO_5035849066" evidence="1">
    <location>
        <begin position="20"/>
        <end position="99"/>
    </location>
</feature>
<dbReference type="EMBL" id="JTDE01021181">
    <property type="protein sequence ID" value="KAF7233278.1"/>
    <property type="molecule type" value="Genomic_DNA"/>
</dbReference>
<keyword evidence="1" id="KW-0732">Signal</keyword>
<protein>
    <submittedName>
        <fullName evidence="2">Uncharacterized protein</fullName>
    </submittedName>
</protein>